<dbReference type="Proteomes" id="UP000265618">
    <property type="component" value="Unassembled WGS sequence"/>
</dbReference>
<sequence length="133" mass="13560">MPAPGEGPSKWDGFKGVLKKAGIATLGVGIPVAISMATGGLAIPALSAVLPLANTVTQGLRRVGMSLPVQATAETLAKCLGGAGGDIVGSVFGLVKRRDVGMAPVAALALTDMQVKAQIEEVLRPELQEYRKV</sequence>
<gene>
    <name evidence="1" type="ORF">KIPB_004135</name>
</gene>
<dbReference type="EMBL" id="BDIP01000857">
    <property type="protein sequence ID" value="GCA62532.1"/>
    <property type="molecule type" value="Genomic_DNA"/>
</dbReference>
<comment type="caution">
    <text evidence="1">The sequence shown here is derived from an EMBL/GenBank/DDBJ whole genome shotgun (WGS) entry which is preliminary data.</text>
</comment>
<evidence type="ECO:0000313" key="1">
    <source>
        <dbReference type="EMBL" id="GCA62532.1"/>
    </source>
</evidence>
<organism evidence="1 2">
    <name type="scientific">Kipferlia bialata</name>
    <dbReference type="NCBI Taxonomy" id="797122"/>
    <lineage>
        <taxon>Eukaryota</taxon>
        <taxon>Metamonada</taxon>
        <taxon>Carpediemonas-like organisms</taxon>
        <taxon>Kipferlia</taxon>
    </lineage>
</organism>
<protein>
    <submittedName>
        <fullName evidence="1">Uncharacterized protein</fullName>
    </submittedName>
</protein>
<dbReference type="AlphaFoldDB" id="A0A391P1T9"/>
<name>A0A391P1T9_9EUKA</name>
<reference evidence="1 2" key="1">
    <citation type="journal article" date="2018" name="PLoS ONE">
        <title>The draft genome of Kipferlia bialata reveals reductive genome evolution in fornicate parasites.</title>
        <authorList>
            <person name="Tanifuji G."/>
            <person name="Takabayashi S."/>
            <person name="Kume K."/>
            <person name="Takagi M."/>
            <person name="Nakayama T."/>
            <person name="Kamikawa R."/>
            <person name="Inagaki Y."/>
            <person name="Hashimoto T."/>
        </authorList>
    </citation>
    <scope>NUCLEOTIDE SEQUENCE [LARGE SCALE GENOMIC DNA]</scope>
    <source>
        <strain evidence="1">NY0173</strain>
    </source>
</reference>
<keyword evidence="2" id="KW-1185">Reference proteome</keyword>
<accession>A0A391P1T9</accession>
<proteinExistence type="predicted"/>
<evidence type="ECO:0000313" key="2">
    <source>
        <dbReference type="Proteomes" id="UP000265618"/>
    </source>
</evidence>